<evidence type="ECO:0000313" key="1">
    <source>
        <dbReference type="EMBL" id="GBM04597.1"/>
    </source>
</evidence>
<dbReference type="PANTHER" id="PTHR46060:SF1">
    <property type="entry name" value="MARINER MOS1 TRANSPOSASE-LIKE PROTEIN"/>
    <property type="match status" value="1"/>
</dbReference>
<reference evidence="1 2" key="1">
    <citation type="journal article" date="2019" name="Sci. Rep.">
        <title>Orb-weaving spider Araneus ventricosus genome elucidates the spidroin gene catalogue.</title>
        <authorList>
            <person name="Kono N."/>
            <person name="Nakamura H."/>
            <person name="Ohtoshi R."/>
            <person name="Moran D.A.P."/>
            <person name="Shinohara A."/>
            <person name="Yoshida Y."/>
            <person name="Fujiwara M."/>
            <person name="Mori M."/>
            <person name="Tomita M."/>
            <person name="Arakawa K."/>
        </authorList>
    </citation>
    <scope>NUCLEOTIDE SEQUENCE [LARGE SCALE GENOMIC DNA]</scope>
</reference>
<name>A0A4Y2CLI1_ARAVE</name>
<evidence type="ECO:0008006" key="3">
    <source>
        <dbReference type="Google" id="ProtNLM"/>
    </source>
</evidence>
<dbReference type="GO" id="GO:0003676">
    <property type="term" value="F:nucleic acid binding"/>
    <property type="evidence" value="ECO:0007669"/>
    <property type="project" value="InterPro"/>
</dbReference>
<dbReference type="EMBL" id="BGPR01000204">
    <property type="protein sequence ID" value="GBM04597.1"/>
    <property type="molecule type" value="Genomic_DNA"/>
</dbReference>
<gene>
    <name evidence="1" type="ORF">AVEN_93994_1</name>
</gene>
<organism evidence="1 2">
    <name type="scientific">Araneus ventricosus</name>
    <name type="common">Orbweaver spider</name>
    <name type="synonym">Epeira ventricosa</name>
    <dbReference type="NCBI Taxonomy" id="182803"/>
    <lineage>
        <taxon>Eukaryota</taxon>
        <taxon>Metazoa</taxon>
        <taxon>Ecdysozoa</taxon>
        <taxon>Arthropoda</taxon>
        <taxon>Chelicerata</taxon>
        <taxon>Arachnida</taxon>
        <taxon>Araneae</taxon>
        <taxon>Araneomorphae</taxon>
        <taxon>Entelegynae</taxon>
        <taxon>Araneoidea</taxon>
        <taxon>Araneidae</taxon>
        <taxon>Araneus</taxon>
    </lineage>
</organism>
<keyword evidence="2" id="KW-1185">Reference proteome</keyword>
<comment type="caution">
    <text evidence="1">The sequence shown here is derived from an EMBL/GenBank/DDBJ whole genome shotgun (WGS) entry which is preliminary data.</text>
</comment>
<proteinExistence type="predicted"/>
<dbReference type="InterPro" id="IPR052709">
    <property type="entry name" value="Transposase-MT_Hybrid"/>
</dbReference>
<dbReference type="AlphaFoldDB" id="A0A4Y2CLI1"/>
<sequence length="174" mass="20320">MDASRSAHRAVIQFLRAEWELASQIYRRMKEVYGEQCLARCTIFQWCQHYEAGRVNITDLPRPVQVDAVKKQQRTYASHNPQEASLWQSLCTVGCTVLSKGLVLLQDNSRPHVAKKTLEILEIFRWEVLQHPSYSPDISPCDSHIFDPLKKYLKGQRFTCDKEVKDTVENWIRQ</sequence>
<dbReference type="PANTHER" id="PTHR46060">
    <property type="entry name" value="MARINER MOS1 TRANSPOSASE-LIKE PROTEIN"/>
    <property type="match status" value="1"/>
</dbReference>
<dbReference type="Gene3D" id="3.30.420.10">
    <property type="entry name" value="Ribonuclease H-like superfamily/Ribonuclease H"/>
    <property type="match status" value="1"/>
</dbReference>
<protein>
    <recommendedName>
        <fullName evidence="3">Mos1 transposase HTH domain-containing protein</fullName>
    </recommendedName>
</protein>
<evidence type="ECO:0000313" key="2">
    <source>
        <dbReference type="Proteomes" id="UP000499080"/>
    </source>
</evidence>
<dbReference type="InterPro" id="IPR036397">
    <property type="entry name" value="RNaseH_sf"/>
</dbReference>
<dbReference type="OrthoDB" id="616263at2759"/>
<dbReference type="Proteomes" id="UP000499080">
    <property type="component" value="Unassembled WGS sequence"/>
</dbReference>
<accession>A0A4Y2CLI1</accession>